<dbReference type="PANTHER" id="PTHR33601:SF21">
    <property type="entry name" value="PROTEIN LITTLE ZIPPER 1-LIKE"/>
    <property type="match status" value="1"/>
</dbReference>
<dbReference type="AlphaFoldDB" id="A0A061GBU8"/>
<gene>
    <name evidence="1" type="ORF">TCM_016107</name>
</gene>
<dbReference type="InParanoid" id="A0A061GBU8"/>
<dbReference type="PANTHER" id="PTHR33601">
    <property type="entry name" value="PROTEIN LITTLE ZIPPER 4"/>
    <property type="match status" value="1"/>
</dbReference>
<accession>A0A061GBU8</accession>
<dbReference type="eggNOG" id="ENOG502S4ZT">
    <property type="taxonomic scope" value="Eukaryota"/>
</dbReference>
<evidence type="ECO:0000313" key="1">
    <source>
        <dbReference type="EMBL" id="EOY24524.1"/>
    </source>
</evidence>
<dbReference type="STRING" id="3641.A0A061GBU8"/>
<sequence length="178" mass="20789">MTAEEESLALFSLSLISIATSPPHDASVIKQHKPTLFIGAYIPSFLSISPHHFQYNLTFPSSLSSPSIERNHRRMCNNMDWSPTISASSKRRHRSKQSKVQIYRLSRKRCEENVEKDMERLNLKLYLENQSIIEENEKLRKKANLLHQENLALMSDFQKKFPHLDRFSTTLLLLLRNH</sequence>
<keyword evidence="2" id="KW-1185">Reference proteome</keyword>
<evidence type="ECO:0000313" key="2">
    <source>
        <dbReference type="Proteomes" id="UP000026915"/>
    </source>
</evidence>
<proteinExistence type="predicted"/>
<dbReference type="HOGENOM" id="CLU_1513185_0_0_1"/>
<dbReference type="FunCoup" id="A0A061GBU8">
    <property type="interactions" value="393"/>
</dbReference>
<dbReference type="Proteomes" id="UP000026915">
    <property type="component" value="Chromosome 3"/>
</dbReference>
<dbReference type="EMBL" id="CM001881">
    <property type="protein sequence ID" value="EOY24524.1"/>
    <property type="molecule type" value="Genomic_DNA"/>
</dbReference>
<name>A0A061GBU8_THECC</name>
<dbReference type="InterPro" id="IPR039312">
    <property type="entry name" value="ZPR"/>
</dbReference>
<reference evidence="1 2" key="1">
    <citation type="journal article" date="2013" name="Genome Biol.">
        <title>The genome sequence of the most widely cultivated cacao type and its use to identify candidate genes regulating pod color.</title>
        <authorList>
            <person name="Motamayor J.C."/>
            <person name="Mockaitis K."/>
            <person name="Schmutz J."/>
            <person name="Haiminen N."/>
            <person name="Iii D.L."/>
            <person name="Cornejo O."/>
            <person name="Findley S.D."/>
            <person name="Zheng P."/>
            <person name="Utro F."/>
            <person name="Royaert S."/>
            <person name="Saski C."/>
            <person name="Jenkins J."/>
            <person name="Podicheti R."/>
            <person name="Zhao M."/>
            <person name="Scheffler B.E."/>
            <person name="Stack J.C."/>
            <person name="Feltus F.A."/>
            <person name="Mustiga G.M."/>
            <person name="Amores F."/>
            <person name="Phillips W."/>
            <person name="Marelli J.P."/>
            <person name="May G.D."/>
            <person name="Shapiro H."/>
            <person name="Ma J."/>
            <person name="Bustamante C.D."/>
            <person name="Schnell R.J."/>
            <person name="Main D."/>
            <person name="Gilbert D."/>
            <person name="Parida L."/>
            <person name="Kuhn D.N."/>
        </authorList>
    </citation>
    <scope>NUCLEOTIDE SEQUENCE [LARGE SCALE GENOMIC DNA]</scope>
    <source>
        <strain evidence="2">cv. Matina 1-6</strain>
    </source>
</reference>
<dbReference type="Gramene" id="EOY24524">
    <property type="protein sequence ID" value="EOY24524"/>
    <property type="gene ID" value="TCM_016107"/>
</dbReference>
<protein>
    <submittedName>
        <fullName evidence="1">Uncharacterized protein</fullName>
    </submittedName>
</protein>
<organism evidence="1 2">
    <name type="scientific">Theobroma cacao</name>
    <name type="common">Cacao</name>
    <name type="synonym">Cocoa</name>
    <dbReference type="NCBI Taxonomy" id="3641"/>
    <lineage>
        <taxon>Eukaryota</taxon>
        <taxon>Viridiplantae</taxon>
        <taxon>Streptophyta</taxon>
        <taxon>Embryophyta</taxon>
        <taxon>Tracheophyta</taxon>
        <taxon>Spermatophyta</taxon>
        <taxon>Magnoliopsida</taxon>
        <taxon>eudicotyledons</taxon>
        <taxon>Gunneridae</taxon>
        <taxon>Pentapetalae</taxon>
        <taxon>rosids</taxon>
        <taxon>malvids</taxon>
        <taxon>Malvales</taxon>
        <taxon>Malvaceae</taxon>
        <taxon>Byttnerioideae</taxon>
        <taxon>Theobroma</taxon>
    </lineage>
</organism>